<dbReference type="InterPro" id="IPR019830">
    <property type="entry name" value="Malate_synthase_CS"/>
</dbReference>
<dbReference type="Gene3D" id="1.20.1220.12">
    <property type="entry name" value="Malate synthase, domain III"/>
    <property type="match status" value="1"/>
</dbReference>
<keyword evidence="3 7" id="KW-0329">Glyoxylate bypass</keyword>
<dbReference type="Pfam" id="PF20659">
    <property type="entry name" value="MS_C"/>
    <property type="match status" value="1"/>
</dbReference>
<dbReference type="InterPro" id="IPR046363">
    <property type="entry name" value="MS_N_TIM-barrel_dom"/>
</dbReference>
<dbReference type="InterPro" id="IPR044856">
    <property type="entry name" value="Malate_synth_C_sf"/>
</dbReference>
<evidence type="ECO:0000256" key="5">
    <source>
        <dbReference type="ARBA" id="ARBA00022679"/>
    </source>
</evidence>
<evidence type="ECO:0000259" key="9">
    <source>
        <dbReference type="Pfam" id="PF20656"/>
    </source>
</evidence>
<organism evidence="11 12">
    <name type="scientific">Dictyobacter formicarum</name>
    <dbReference type="NCBI Taxonomy" id="2778368"/>
    <lineage>
        <taxon>Bacteria</taxon>
        <taxon>Bacillati</taxon>
        <taxon>Chloroflexota</taxon>
        <taxon>Ktedonobacteria</taxon>
        <taxon>Ktedonobacterales</taxon>
        <taxon>Dictyobacteraceae</taxon>
        <taxon>Dictyobacter</taxon>
    </lineage>
</organism>
<protein>
    <recommendedName>
        <fullName evidence="2 7">Malate synthase</fullName>
        <ecNumber evidence="2 7">2.3.3.9</ecNumber>
    </recommendedName>
</protein>
<dbReference type="Pfam" id="PF01274">
    <property type="entry name" value="MS_TIM-barrel"/>
    <property type="match status" value="1"/>
</dbReference>
<dbReference type="NCBIfam" id="TIGR01344">
    <property type="entry name" value="malate_syn_A"/>
    <property type="match status" value="1"/>
</dbReference>
<proteinExistence type="inferred from homology"/>
<comment type="caution">
    <text evidence="11">The sequence shown here is derived from an EMBL/GenBank/DDBJ whole genome shotgun (WGS) entry which is preliminary data.</text>
</comment>
<dbReference type="InterPro" id="IPR001465">
    <property type="entry name" value="Malate_synthase_TIM"/>
</dbReference>
<dbReference type="InterPro" id="IPR011076">
    <property type="entry name" value="Malate_synth_sf"/>
</dbReference>
<dbReference type="SUPFAM" id="SSF51645">
    <property type="entry name" value="Malate synthase G"/>
    <property type="match status" value="1"/>
</dbReference>
<dbReference type="PANTHER" id="PTHR42902">
    <property type="entry name" value="MALATE SYNTHASE"/>
    <property type="match status" value="1"/>
</dbReference>
<dbReference type="Gene3D" id="3.20.20.360">
    <property type="entry name" value="Malate synthase, domain 3"/>
    <property type="match status" value="1"/>
</dbReference>
<evidence type="ECO:0000256" key="6">
    <source>
        <dbReference type="ARBA" id="ARBA00047918"/>
    </source>
</evidence>
<gene>
    <name evidence="11" type="ORF">KSZ_67170</name>
</gene>
<evidence type="ECO:0000256" key="2">
    <source>
        <dbReference type="ARBA" id="ARBA00012636"/>
    </source>
</evidence>
<comment type="pathway">
    <text evidence="7">Carbohydrate metabolism; glyoxylate cycle; (S)-malate from isocitrate: step 2/2.</text>
</comment>
<sequence>MIDEKASVQTARWSVMAPDLPVTIQGTMTAAYEHILTPGALDFIALLSSTFEPERQHLLQRRVQRQAELDAGQLPDFLPETAHIRNREWIIAPVPSELWDRRVEITGPVDRKMIINGLNSGAQVFMADFEDSHSPTWHGTIQGQINLYDAVRRTISYNDPSTGKQYSLNGETAILFVRPRGWHLDEKHVLLNDRPISASIFDFGLYFYHNARQLLANGSGPYFYLPKLESHLEARLWNDIFSFAQELMGIPQGTIKATVLIETILAAFEMDEILYELREHSAGLNCGRWDYIFSAIKKFRRVSDFILPDRASITMRTPFMRAYSLLTIKTCHHRHAHAIGGMAAQIPNKKDAQVNSEAMARVQADKRREAVDGHDGTWVAHPGLVEIARKEFDAIMGGPHQIERKREDVYVTAVNLLQIPDGRITERGLRTNISVSLSYLEAWLRGSGCVPINSLMEDAATVEISRAQLWQWIHHPDGVLDDGRKVTRGMFRKLLAEETQALRNTLGTNPYAIRRLVTASTILDNLVCETEFTDFLTTVAYQYLE</sequence>
<dbReference type="EMBL" id="BNJJ01000026">
    <property type="protein sequence ID" value="GHO88711.1"/>
    <property type="molecule type" value="Genomic_DNA"/>
</dbReference>
<name>A0ABQ3VUF1_9CHLR</name>
<evidence type="ECO:0000256" key="1">
    <source>
        <dbReference type="ARBA" id="ARBA00006394"/>
    </source>
</evidence>
<feature type="domain" description="Malate synthase N-terminal" evidence="9">
    <location>
        <begin position="23"/>
        <end position="83"/>
    </location>
</feature>
<evidence type="ECO:0000259" key="8">
    <source>
        <dbReference type="Pfam" id="PF01274"/>
    </source>
</evidence>
<dbReference type="InterPro" id="IPR006252">
    <property type="entry name" value="Malate_synthA"/>
</dbReference>
<comment type="similarity">
    <text evidence="1 7">Belongs to the malate synthase family.</text>
</comment>
<keyword evidence="4 7" id="KW-0816">Tricarboxylic acid cycle</keyword>
<dbReference type="CDD" id="cd00727">
    <property type="entry name" value="malate_synt_A"/>
    <property type="match status" value="1"/>
</dbReference>
<comment type="catalytic activity">
    <reaction evidence="6 7">
        <text>glyoxylate + acetyl-CoA + H2O = (S)-malate + CoA + H(+)</text>
        <dbReference type="Rhea" id="RHEA:18181"/>
        <dbReference type="ChEBI" id="CHEBI:15377"/>
        <dbReference type="ChEBI" id="CHEBI:15378"/>
        <dbReference type="ChEBI" id="CHEBI:15589"/>
        <dbReference type="ChEBI" id="CHEBI:36655"/>
        <dbReference type="ChEBI" id="CHEBI:57287"/>
        <dbReference type="ChEBI" id="CHEBI:57288"/>
        <dbReference type="EC" id="2.3.3.9"/>
    </reaction>
</comment>
<feature type="domain" description="Malate synthase C-terminal" evidence="10">
    <location>
        <begin position="424"/>
        <end position="543"/>
    </location>
</feature>
<evidence type="ECO:0000259" key="10">
    <source>
        <dbReference type="Pfam" id="PF20659"/>
    </source>
</evidence>
<evidence type="ECO:0000256" key="7">
    <source>
        <dbReference type="RuleBase" id="RU000555"/>
    </source>
</evidence>
<keyword evidence="5 7" id="KW-0808">Transferase</keyword>
<accession>A0ABQ3VUF1</accession>
<dbReference type="InterPro" id="IPR048355">
    <property type="entry name" value="MS_C"/>
</dbReference>
<dbReference type="EC" id="2.3.3.9" evidence="2 7"/>
<evidence type="ECO:0000313" key="11">
    <source>
        <dbReference type="EMBL" id="GHO88711.1"/>
    </source>
</evidence>
<dbReference type="PIRSF" id="PIRSF001363">
    <property type="entry name" value="Malate_synth"/>
    <property type="match status" value="1"/>
</dbReference>
<feature type="domain" description="Malate synthase TIM barrel" evidence="8">
    <location>
        <begin position="175"/>
        <end position="419"/>
    </location>
</feature>
<keyword evidence="12" id="KW-1185">Reference proteome</keyword>
<dbReference type="PROSITE" id="PS00510">
    <property type="entry name" value="MALATE_SYNTHASE"/>
    <property type="match status" value="1"/>
</dbReference>
<dbReference type="InterPro" id="IPR048356">
    <property type="entry name" value="MS_N"/>
</dbReference>
<reference evidence="11 12" key="1">
    <citation type="journal article" date="2021" name="Int. J. Syst. Evol. Microbiol.">
        <title>Reticulibacter mediterranei gen. nov., sp. nov., within the new family Reticulibacteraceae fam. nov., and Ktedonospora formicarum gen. nov., sp. nov., Ktedonobacter robiniae sp. nov., Dictyobacter formicarum sp. nov. and Dictyobacter arantiisoli sp. nov., belonging to the class Ktedonobacteria.</title>
        <authorList>
            <person name="Yabe S."/>
            <person name="Zheng Y."/>
            <person name="Wang C.M."/>
            <person name="Sakai Y."/>
            <person name="Abe K."/>
            <person name="Yokota A."/>
            <person name="Donadio S."/>
            <person name="Cavaletti L."/>
            <person name="Monciardini P."/>
        </authorList>
    </citation>
    <scope>NUCLEOTIDE SEQUENCE [LARGE SCALE GENOMIC DNA]</scope>
    <source>
        <strain evidence="11 12">SOSP1-9</strain>
    </source>
</reference>
<evidence type="ECO:0000313" key="12">
    <source>
        <dbReference type="Proteomes" id="UP000635565"/>
    </source>
</evidence>
<dbReference type="Proteomes" id="UP000635565">
    <property type="component" value="Unassembled WGS sequence"/>
</dbReference>
<evidence type="ECO:0000256" key="3">
    <source>
        <dbReference type="ARBA" id="ARBA00022435"/>
    </source>
</evidence>
<evidence type="ECO:0000256" key="4">
    <source>
        <dbReference type="ARBA" id="ARBA00022532"/>
    </source>
</evidence>
<dbReference type="PANTHER" id="PTHR42902:SF1">
    <property type="entry name" value="MALATE SYNTHASE 1-RELATED"/>
    <property type="match status" value="1"/>
</dbReference>
<dbReference type="Pfam" id="PF20656">
    <property type="entry name" value="MS_N"/>
    <property type="match status" value="1"/>
</dbReference>